<keyword evidence="8" id="KW-0808">Transferase</keyword>
<name>A0A1H0DEH6_9HYPH</name>
<dbReference type="Proteomes" id="UP000198793">
    <property type="component" value="Unassembled WGS sequence"/>
</dbReference>
<evidence type="ECO:0000256" key="2">
    <source>
        <dbReference type="ARBA" id="ARBA00022543"/>
    </source>
</evidence>
<dbReference type="InterPro" id="IPR003018">
    <property type="entry name" value="GAF"/>
</dbReference>
<dbReference type="GO" id="GO:0016301">
    <property type="term" value="F:kinase activity"/>
    <property type="evidence" value="ECO:0007669"/>
    <property type="project" value="UniProtKB-KW"/>
</dbReference>
<dbReference type="GO" id="GO:0006355">
    <property type="term" value="P:regulation of DNA-templated transcription"/>
    <property type="evidence" value="ECO:0007669"/>
    <property type="project" value="InterPro"/>
</dbReference>
<evidence type="ECO:0000313" key="9">
    <source>
        <dbReference type="Proteomes" id="UP000198793"/>
    </source>
</evidence>
<dbReference type="InterPro" id="IPR013654">
    <property type="entry name" value="PAS_2"/>
</dbReference>
<dbReference type="SUPFAM" id="SSF55785">
    <property type="entry name" value="PYP-like sensor domain (PAS domain)"/>
    <property type="match status" value="1"/>
</dbReference>
<dbReference type="InterPro" id="IPR013515">
    <property type="entry name" value="Phytochrome_cen-reg"/>
</dbReference>
<dbReference type="AlphaFoldDB" id="A0A1H0DEH6"/>
<comment type="similarity">
    <text evidence="1">In the N-terminal section; belongs to the phytochrome family.</text>
</comment>
<protein>
    <submittedName>
        <fullName evidence="8">Bacteriophytochrome (Light-regulated signal transduction histidine kinase)</fullName>
    </submittedName>
</protein>
<sequence>MLLQAPAALDLTLCDREPIHIPGSIQPHGLLLVADPRTGLVQAVAGDVEGRLTPEWRGVPLTDLIGQSLDTSALSAGDVAVLEPLIGQKETFDVSAHLSGEHVLVELEPAEAAGERPLAMLAMLEAASHRFERTIGLSDLYREAAEVFRELTGYDRVMVYRFLEDEAGVVVGESDADGVGSFMNHHFPAGDIPRQARDLYVRNRIRVIPDVGYEPAPLRAGDASLPPLDLSDASLRSVSPIHIQYLRNMEVAASASVSIVQDGVLWGLIACHNRTPRHLTLGTRVAARTLASGLSRQIRAKDEAVLYRERIRLRASEDAACARLGRDTTLAEFFRDAGADLRKMLGADGFAAIQGGDLFTNGRCPDDDAILELGSFARRSVPHTPVATDRLSEELAEAGRYRSLASGLLSVVMSTEVPTLLLWFRAEKLEVVNWAGNPHKNVAADPTAVLTPRSSFEDWTETVRGRSKPWSLAEIESADRLVRRLREERATQRLRVLNEELALTIRENEALIGQKDFLLKEVNHRVQNSLQLVMTFLRMQALEASGSEAVTHLAEAQRRIGAVSLVHRRLYTGASVEVVDLGRYLEELVEDLVSSMEEGWRERIHFDLVPVLISADRAVPVGLIVTELVINASKYAYEGQPGPLAIALEQHHDRFRLIVADRGAGKGSTVKGTGFGSRMLQAVVSQIGGTLETHDNRPGLRTVVSAPVKMVWS</sequence>
<dbReference type="Pfam" id="PF07568">
    <property type="entry name" value="HisKA_2"/>
    <property type="match status" value="1"/>
</dbReference>
<dbReference type="PANTHER" id="PTHR43065">
    <property type="entry name" value="SENSOR HISTIDINE KINASE"/>
    <property type="match status" value="1"/>
</dbReference>
<dbReference type="Gene3D" id="3.30.450.20">
    <property type="entry name" value="PAS domain"/>
    <property type="match status" value="1"/>
</dbReference>
<dbReference type="InterPro" id="IPR011495">
    <property type="entry name" value="Sig_transdc_His_kin_sub2_dim/P"/>
</dbReference>
<dbReference type="EMBL" id="FNIT01000001">
    <property type="protein sequence ID" value="SDN68371.1"/>
    <property type="molecule type" value="Genomic_DNA"/>
</dbReference>
<keyword evidence="5" id="KW-0675">Receptor</keyword>
<proteinExistence type="inferred from homology"/>
<keyword evidence="4" id="KW-0157">Chromophore</keyword>
<dbReference type="RefSeq" id="WP_244519455.1">
    <property type="nucleotide sequence ID" value="NZ_FNIT01000001.1"/>
</dbReference>
<dbReference type="PROSITE" id="PS50046">
    <property type="entry name" value="PHYTOCHROME_2"/>
    <property type="match status" value="1"/>
</dbReference>
<evidence type="ECO:0000256" key="6">
    <source>
        <dbReference type="SAM" id="Coils"/>
    </source>
</evidence>
<dbReference type="SUPFAM" id="SSF55781">
    <property type="entry name" value="GAF domain-like"/>
    <property type="match status" value="2"/>
</dbReference>
<evidence type="ECO:0000256" key="5">
    <source>
        <dbReference type="ARBA" id="ARBA00023170"/>
    </source>
</evidence>
<dbReference type="PANTHER" id="PTHR43065:SF23">
    <property type="entry name" value="SENSOR HISTIDINE KINASE PDTAS"/>
    <property type="match status" value="1"/>
</dbReference>
<feature type="coiled-coil region" evidence="6">
    <location>
        <begin position="475"/>
        <end position="507"/>
    </location>
</feature>
<dbReference type="PRINTS" id="PR01033">
    <property type="entry name" value="PHYTOCHROME"/>
</dbReference>
<keyword evidence="9" id="KW-1185">Reference proteome</keyword>
<dbReference type="Pfam" id="PF08446">
    <property type="entry name" value="PAS_2"/>
    <property type="match status" value="1"/>
</dbReference>
<dbReference type="InterPro" id="IPR035965">
    <property type="entry name" value="PAS-like_dom_sf"/>
</dbReference>
<evidence type="ECO:0000256" key="4">
    <source>
        <dbReference type="ARBA" id="ARBA00022991"/>
    </source>
</evidence>
<dbReference type="SUPFAM" id="SSF55874">
    <property type="entry name" value="ATPase domain of HSP90 chaperone/DNA topoisomerase II/histidine kinase"/>
    <property type="match status" value="1"/>
</dbReference>
<dbReference type="InterPro" id="IPR029016">
    <property type="entry name" value="GAF-like_dom_sf"/>
</dbReference>
<keyword evidence="3" id="KW-0716">Sensory transduction</keyword>
<accession>A0A1H0DEH6</accession>
<dbReference type="InterPro" id="IPR001294">
    <property type="entry name" value="Phytochrome"/>
</dbReference>
<evidence type="ECO:0000313" key="8">
    <source>
        <dbReference type="EMBL" id="SDN68371.1"/>
    </source>
</evidence>
<dbReference type="Gene3D" id="3.30.450.270">
    <property type="match status" value="1"/>
</dbReference>
<dbReference type="GO" id="GO:0009881">
    <property type="term" value="F:photoreceptor activity"/>
    <property type="evidence" value="ECO:0007669"/>
    <property type="project" value="UniProtKB-KW"/>
</dbReference>
<dbReference type="SMART" id="SM00065">
    <property type="entry name" value="GAF"/>
    <property type="match status" value="1"/>
</dbReference>
<dbReference type="GO" id="GO:0009584">
    <property type="term" value="P:detection of visible light"/>
    <property type="evidence" value="ECO:0007669"/>
    <property type="project" value="InterPro"/>
</dbReference>
<evidence type="ECO:0000256" key="1">
    <source>
        <dbReference type="ARBA" id="ARBA00006402"/>
    </source>
</evidence>
<dbReference type="InterPro" id="IPR036890">
    <property type="entry name" value="HATPase_C_sf"/>
</dbReference>
<keyword evidence="6" id="KW-0175">Coiled coil</keyword>
<dbReference type="InterPro" id="IPR016132">
    <property type="entry name" value="Phyto_chromo_attachment"/>
</dbReference>
<keyword evidence="8" id="KW-0418">Kinase</keyword>
<reference evidence="8 9" key="1">
    <citation type="submission" date="2016-10" db="EMBL/GenBank/DDBJ databases">
        <authorList>
            <person name="de Groot N.N."/>
        </authorList>
    </citation>
    <scope>NUCLEOTIDE SEQUENCE [LARGE SCALE GENOMIC DNA]</scope>
    <source>
        <strain evidence="9">L7-484,KACC 16230,DSM 25025</strain>
    </source>
</reference>
<gene>
    <name evidence="8" type="ORF">SAMN05192530_101733</name>
</gene>
<keyword evidence="2" id="KW-0600">Photoreceptor protein</keyword>
<dbReference type="InterPro" id="IPR003594">
    <property type="entry name" value="HATPase_dom"/>
</dbReference>
<dbReference type="Pfam" id="PF01590">
    <property type="entry name" value="GAF"/>
    <property type="match status" value="1"/>
</dbReference>
<dbReference type="InterPro" id="IPR043150">
    <property type="entry name" value="Phytochrome_PHY_sf"/>
</dbReference>
<dbReference type="Pfam" id="PF00360">
    <property type="entry name" value="PHY"/>
    <property type="match status" value="1"/>
</dbReference>
<dbReference type="Gene3D" id="3.30.450.40">
    <property type="match status" value="1"/>
</dbReference>
<dbReference type="STRING" id="1166073.SAMN05192530_101733"/>
<dbReference type="Pfam" id="PF13581">
    <property type="entry name" value="HATPase_c_2"/>
    <property type="match status" value="1"/>
</dbReference>
<dbReference type="Gene3D" id="3.30.565.10">
    <property type="entry name" value="Histidine kinase-like ATPase, C-terminal domain"/>
    <property type="match status" value="1"/>
</dbReference>
<evidence type="ECO:0000259" key="7">
    <source>
        <dbReference type="PROSITE" id="PS50046"/>
    </source>
</evidence>
<feature type="domain" description="Phytochrome chromophore attachment site" evidence="7">
    <location>
        <begin position="136"/>
        <end position="297"/>
    </location>
</feature>
<evidence type="ECO:0000256" key="3">
    <source>
        <dbReference type="ARBA" id="ARBA00022606"/>
    </source>
</evidence>
<organism evidence="8 9">
    <name type="scientific">Aureimonas jatrophae</name>
    <dbReference type="NCBI Taxonomy" id="1166073"/>
    <lineage>
        <taxon>Bacteria</taxon>
        <taxon>Pseudomonadati</taxon>
        <taxon>Pseudomonadota</taxon>
        <taxon>Alphaproteobacteria</taxon>
        <taxon>Hyphomicrobiales</taxon>
        <taxon>Aurantimonadaceae</taxon>
        <taxon>Aureimonas</taxon>
    </lineage>
</organism>